<dbReference type="Proteomes" id="UP000603453">
    <property type="component" value="Unassembled WGS sequence"/>
</dbReference>
<dbReference type="AlphaFoldDB" id="A0A8H7R5Q2"/>
<dbReference type="EMBL" id="JAEPRD010000042">
    <property type="protein sequence ID" value="KAG2204708.1"/>
    <property type="molecule type" value="Genomic_DNA"/>
</dbReference>
<accession>A0A8H7R5Q2</accession>
<organism evidence="1 2">
    <name type="scientific">Mucor saturninus</name>
    <dbReference type="NCBI Taxonomy" id="64648"/>
    <lineage>
        <taxon>Eukaryota</taxon>
        <taxon>Fungi</taxon>
        <taxon>Fungi incertae sedis</taxon>
        <taxon>Mucoromycota</taxon>
        <taxon>Mucoromycotina</taxon>
        <taxon>Mucoromycetes</taxon>
        <taxon>Mucorales</taxon>
        <taxon>Mucorineae</taxon>
        <taxon>Mucoraceae</taxon>
        <taxon>Mucor</taxon>
    </lineage>
</organism>
<sequence>MVTRAERRINAEAAKIEHLIARKKKERTGFERWIDFVNKTLTLSLQTSEETSKEKILELNHKEPPLRTRSSSLSPLLRSDLPLDIKQEFLDRILDATISATDYIYEYSLQMLKSSDILTEVYHEEFSEIFLPPPLDHNLFSMFNNSIGADLQKNETEKTFTKSENNYKGMGKAENCTITLDLLNSGKIAFSGTDDGLISMTDTVSASLDRFKFHLQLYNKFSALTEDAHAKESQLDLLEIKLPKNYRIYAKDGSGNKS</sequence>
<keyword evidence="2" id="KW-1185">Reference proteome</keyword>
<protein>
    <submittedName>
        <fullName evidence="1">Uncharacterized protein</fullName>
    </submittedName>
</protein>
<reference evidence="1" key="1">
    <citation type="submission" date="2020-12" db="EMBL/GenBank/DDBJ databases">
        <title>Metabolic potential, ecology and presence of endohyphal bacteria is reflected in genomic diversity of Mucoromycotina.</title>
        <authorList>
            <person name="Muszewska A."/>
            <person name="Okrasinska A."/>
            <person name="Steczkiewicz K."/>
            <person name="Drgas O."/>
            <person name="Orlowska M."/>
            <person name="Perlinska-Lenart U."/>
            <person name="Aleksandrzak-Piekarczyk T."/>
            <person name="Szatraj K."/>
            <person name="Zielenkiewicz U."/>
            <person name="Pilsyk S."/>
            <person name="Malc E."/>
            <person name="Mieczkowski P."/>
            <person name="Kruszewska J.S."/>
            <person name="Biernat P."/>
            <person name="Pawlowska J."/>
        </authorList>
    </citation>
    <scope>NUCLEOTIDE SEQUENCE</scope>
    <source>
        <strain evidence="1">WA0000017839</strain>
    </source>
</reference>
<proteinExistence type="predicted"/>
<gene>
    <name evidence="1" type="ORF">INT47_012004</name>
</gene>
<evidence type="ECO:0000313" key="2">
    <source>
        <dbReference type="Proteomes" id="UP000603453"/>
    </source>
</evidence>
<name>A0A8H7R5Q2_9FUNG</name>
<evidence type="ECO:0000313" key="1">
    <source>
        <dbReference type="EMBL" id="KAG2204708.1"/>
    </source>
</evidence>
<dbReference type="OrthoDB" id="2290808at2759"/>
<comment type="caution">
    <text evidence="1">The sequence shown here is derived from an EMBL/GenBank/DDBJ whole genome shotgun (WGS) entry which is preliminary data.</text>
</comment>